<sequence>MPLTEHSATYSDPTFRTPKWRPPHMTSKGQPSCVKEKLASTTIMCGPIIFAAGPMPTKTFTHRSNGGISASNSKILACEYGFYKMSPVSEAEEQSLLTWISAFDAELQPIHRSLLAKVMEVSCAYQAYGDADQPRGQEMLAFNLMENLHTRFEDAGRRALDEIRLGNYSYLSSSLKAAEGFHSYIGQQMTRTNQWKKNAISTARVASQALCDLVEKHWWLMSFMLGANVGVKLSMTAISGHFVILENQTNTPFVTSDNPVINVHPSALANESEDNSLRYSDVYFPISPRVAYIVSQSDTYGRGIRQASEGLVRRLNSEMRRRCDKTLFADSREMIKATKQPSPFNHDALARDLL</sequence>
<gene>
    <name evidence="2" type="ORF">ALO94_03348</name>
</gene>
<feature type="region of interest" description="Disordered" evidence="1">
    <location>
        <begin position="1"/>
        <end position="31"/>
    </location>
</feature>
<dbReference type="PATRIC" id="fig|264459.3.peg.5310"/>
<accession>A0A0Q0CHU9</accession>
<evidence type="ECO:0000313" key="2">
    <source>
        <dbReference type="EMBL" id="KPZ11242.1"/>
    </source>
</evidence>
<evidence type="ECO:0000256" key="1">
    <source>
        <dbReference type="SAM" id="MobiDB-lite"/>
    </source>
</evidence>
<dbReference type="EMBL" id="LJRI01000151">
    <property type="protein sequence ID" value="KPZ11242.1"/>
    <property type="molecule type" value="Genomic_DNA"/>
</dbReference>
<dbReference type="AlphaFoldDB" id="A0A0Q0CHU9"/>
<dbReference type="Pfam" id="PF14022">
    <property type="entry name" value="DUF4238"/>
    <property type="match status" value="1"/>
</dbReference>
<comment type="caution">
    <text evidence="2">The sequence shown here is derived from an EMBL/GenBank/DDBJ whole genome shotgun (WGS) entry which is preliminary data.</text>
</comment>
<evidence type="ECO:0000313" key="3">
    <source>
        <dbReference type="Proteomes" id="UP000050384"/>
    </source>
</evidence>
<organism evidence="2 3">
    <name type="scientific">Pseudomonas syringae pv. spinaceae</name>
    <dbReference type="NCBI Taxonomy" id="264459"/>
    <lineage>
        <taxon>Bacteria</taxon>
        <taxon>Pseudomonadati</taxon>
        <taxon>Pseudomonadota</taxon>
        <taxon>Gammaproteobacteria</taxon>
        <taxon>Pseudomonadales</taxon>
        <taxon>Pseudomonadaceae</taxon>
        <taxon>Pseudomonas</taxon>
        <taxon>Pseudomonas syringae</taxon>
    </lineage>
</organism>
<proteinExistence type="predicted"/>
<name>A0A0Q0CHU9_PSESX</name>
<reference evidence="2 3" key="1">
    <citation type="submission" date="2015-09" db="EMBL/GenBank/DDBJ databases">
        <title>Genome announcement of multiple Pseudomonas syringae strains.</title>
        <authorList>
            <person name="Thakur S."/>
            <person name="Wang P.W."/>
            <person name="Gong Y."/>
            <person name="Weir B.S."/>
            <person name="Guttman D.S."/>
        </authorList>
    </citation>
    <scope>NUCLEOTIDE SEQUENCE [LARGE SCALE GENOMIC DNA]</scope>
    <source>
        <strain evidence="2 3">ICMP16929</strain>
    </source>
</reference>
<dbReference type="Proteomes" id="UP000050384">
    <property type="component" value="Unassembled WGS sequence"/>
</dbReference>
<protein>
    <submittedName>
        <fullName evidence="2">Uncharacterized protein</fullName>
    </submittedName>
</protein>
<feature type="compositionally biased region" description="Polar residues" evidence="1">
    <location>
        <begin position="1"/>
        <end position="14"/>
    </location>
</feature>
<dbReference type="InterPro" id="IPR025332">
    <property type="entry name" value="DUF4238"/>
</dbReference>